<keyword evidence="5" id="KW-1185">Reference proteome</keyword>
<dbReference type="InterPro" id="IPR016163">
    <property type="entry name" value="Ald_DH_C"/>
</dbReference>
<evidence type="ECO:0000313" key="4">
    <source>
        <dbReference type="EMBL" id="VDN42213.1"/>
    </source>
</evidence>
<dbReference type="OrthoDB" id="440325at2759"/>
<dbReference type="InterPro" id="IPR015590">
    <property type="entry name" value="Aldehyde_DH_dom"/>
</dbReference>
<evidence type="ECO:0000313" key="6">
    <source>
        <dbReference type="WBParaSite" id="GPUH_0002399801-mRNA-1"/>
    </source>
</evidence>
<keyword evidence="2" id="KW-0560">Oxidoreductase</keyword>
<dbReference type="PANTHER" id="PTHR43570">
    <property type="entry name" value="ALDEHYDE DEHYDROGENASE"/>
    <property type="match status" value="1"/>
</dbReference>
<organism evidence="6">
    <name type="scientific">Gongylonema pulchrum</name>
    <dbReference type="NCBI Taxonomy" id="637853"/>
    <lineage>
        <taxon>Eukaryota</taxon>
        <taxon>Metazoa</taxon>
        <taxon>Ecdysozoa</taxon>
        <taxon>Nematoda</taxon>
        <taxon>Chromadorea</taxon>
        <taxon>Rhabditida</taxon>
        <taxon>Spirurina</taxon>
        <taxon>Spiruromorpha</taxon>
        <taxon>Spiruroidea</taxon>
        <taxon>Gongylonematidae</taxon>
        <taxon>Gongylonema</taxon>
    </lineage>
</organism>
<evidence type="ECO:0000256" key="2">
    <source>
        <dbReference type="ARBA" id="ARBA00023002"/>
    </source>
</evidence>
<evidence type="ECO:0000256" key="1">
    <source>
        <dbReference type="ARBA" id="ARBA00009986"/>
    </source>
</evidence>
<dbReference type="PANTHER" id="PTHR43570:SF16">
    <property type="entry name" value="ALDEHYDE DEHYDROGENASE TYPE III, ISOFORM Q"/>
    <property type="match status" value="1"/>
</dbReference>
<dbReference type="WBParaSite" id="GPUH_0002399801-mRNA-1">
    <property type="protein sequence ID" value="GPUH_0002399801-mRNA-1"/>
    <property type="gene ID" value="GPUH_0002399801"/>
</dbReference>
<evidence type="ECO:0000313" key="5">
    <source>
        <dbReference type="Proteomes" id="UP000271098"/>
    </source>
</evidence>
<dbReference type="InterPro" id="IPR016161">
    <property type="entry name" value="Ald_DH/histidinol_DH"/>
</dbReference>
<sequence length="102" mass="11678">MPNSGQICIAVDYVICIGRKEELIKKLKEYLKEFYGENPKESADYSRIINEQNFDRLSKILATTKAQIALGGPLDRDDRYIPPHILDNVQEDDSVMQEEAAF</sequence>
<dbReference type="GO" id="GO:0006081">
    <property type="term" value="P:aldehyde metabolic process"/>
    <property type="evidence" value="ECO:0007669"/>
    <property type="project" value="InterPro"/>
</dbReference>
<gene>
    <name evidence="4" type="ORF">GPUH_LOCUS23967</name>
</gene>
<protein>
    <submittedName>
        <fullName evidence="6">Aldedh domain-containing protein</fullName>
    </submittedName>
</protein>
<dbReference type="Proteomes" id="UP000271098">
    <property type="component" value="Unassembled WGS sequence"/>
</dbReference>
<comment type="similarity">
    <text evidence="1">Belongs to the aldehyde dehydrogenase family.</text>
</comment>
<proteinExistence type="inferred from homology"/>
<feature type="domain" description="Aldehyde dehydrogenase" evidence="3">
    <location>
        <begin position="3"/>
        <end position="99"/>
    </location>
</feature>
<dbReference type="InterPro" id="IPR012394">
    <property type="entry name" value="Aldehyde_DH_NAD(P)"/>
</dbReference>
<dbReference type="GO" id="GO:0004029">
    <property type="term" value="F:aldehyde dehydrogenase (NAD+) activity"/>
    <property type="evidence" value="ECO:0007669"/>
    <property type="project" value="TreeGrafter"/>
</dbReference>
<dbReference type="EMBL" id="UYRT01099576">
    <property type="protein sequence ID" value="VDN42213.1"/>
    <property type="molecule type" value="Genomic_DNA"/>
</dbReference>
<accession>A0A183ESM7</accession>
<dbReference type="Pfam" id="PF00171">
    <property type="entry name" value="Aldedh"/>
    <property type="match status" value="1"/>
</dbReference>
<dbReference type="GO" id="GO:0005737">
    <property type="term" value="C:cytoplasm"/>
    <property type="evidence" value="ECO:0007669"/>
    <property type="project" value="TreeGrafter"/>
</dbReference>
<reference evidence="6" key="1">
    <citation type="submission" date="2016-06" db="UniProtKB">
        <authorList>
            <consortium name="WormBaseParasite"/>
        </authorList>
    </citation>
    <scope>IDENTIFICATION</scope>
</reference>
<name>A0A183ESM7_9BILA</name>
<dbReference type="Gene3D" id="3.40.309.10">
    <property type="entry name" value="Aldehyde Dehydrogenase, Chain A, domain 2"/>
    <property type="match status" value="1"/>
</dbReference>
<dbReference type="AlphaFoldDB" id="A0A183ESM7"/>
<dbReference type="SUPFAM" id="SSF53720">
    <property type="entry name" value="ALDH-like"/>
    <property type="match status" value="1"/>
</dbReference>
<reference evidence="4 5" key="2">
    <citation type="submission" date="2018-11" db="EMBL/GenBank/DDBJ databases">
        <authorList>
            <consortium name="Pathogen Informatics"/>
        </authorList>
    </citation>
    <scope>NUCLEOTIDE SEQUENCE [LARGE SCALE GENOMIC DNA]</scope>
</reference>
<evidence type="ECO:0000259" key="3">
    <source>
        <dbReference type="Pfam" id="PF00171"/>
    </source>
</evidence>